<accession>A0A366H7U7</accession>
<sequence length="675" mass="74415">MASAAPAVAQVTTRTDEVGKRLNEWFQAGTAAGLGAITYENRDGGHSPLNAAEWPQLKVYAPSDAEKGANAHMGPAGAVRQMPLIGNCSMSAPADRGGSLPRLYFIQPQGFLFLTNQYLNTNLFVYPEHQDYDPGWNGVGGYGDLYTANTPFCIIAQGSSYQDQPFVRAFLSATVALPPDTQAALIKSRALMPALQSIFRRSNKMVQSEEDYFTGKAHPPVFDPAQIDEARMVELAHQMKDASIPPVTLLNVVREGTSTAGRDYFEMPSVNSEVVGTSPCGIARIYRRSAANYEITVSARQSGTIKKMPLKIKWVLLQGDPQKVKITPSSPDASEATINVGWHPEMRAATGIQTHRVDIGVFAGNGTAWSAPAFISFYMLPNEMRFLDEKGRVQEICYENGNPDPGIPPPTDLRWLALARRSHNERKSLAMGLLAKGLSEEALVRMKALADEFAPQQEKWRELAAEPAKKTEAEAAEKKLKEDLRKRLEAPEIGGKHSLIEAMYTAIDTLASSPDMFVALQEDLMGLARKSSKGTAVQDIMAARKRLLDWGVLLGQEDIGRVELIADEERLTAGDKHHLKQFHLTVLSQAVLPEFLDRSVAPAYVDQRLTSPKNWRDIHLYDKEGAPIGWMRRANGRRFEFNMEGKLLPEGRGGKAVDVEYKRDPATGRLLFGPK</sequence>
<dbReference type="RefSeq" id="WP_113961340.1">
    <property type="nucleotide sequence ID" value="NZ_QNRR01000013.1"/>
</dbReference>
<dbReference type="AlphaFoldDB" id="A0A366H7U7"/>
<evidence type="ECO:0000313" key="1">
    <source>
        <dbReference type="EMBL" id="RBP37636.1"/>
    </source>
</evidence>
<dbReference type="EMBL" id="QNRR01000013">
    <property type="protein sequence ID" value="RBP37636.1"/>
    <property type="molecule type" value="Genomic_DNA"/>
</dbReference>
<evidence type="ECO:0000313" key="2">
    <source>
        <dbReference type="Proteomes" id="UP000253426"/>
    </source>
</evidence>
<dbReference type="Proteomes" id="UP000253426">
    <property type="component" value="Unassembled WGS sequence"/>
</dbReference>
<proteinExistence type="predicted"/>
<comment type="caution">
    <text evidence="1">The sequence shown here is derived from an EMBL/GenBank/DDBJ whole genome shotgun (WGS) entry which is preliminary data.</text>
</comment>
<reference evidence="1 2" key="1">
    <citation type="submission" date="2018-06" db="EMBL/GenBank/DDBJ databases">
        <title>Genomic Encyclopedia of Type Strains, Phase IV (KMG-IV): sequencing the most valuable type-strain genomes for metagenomic binning, comparative biology and taxonomic classification.</title>
        <authorList>
            <person name="Goeker M."/>
        </authorList>
    </citation>
    <scope>NUCLEOTIDE SEQUENCE [LARGE SCALE GENOMIC DNA]</scope>
    <source>
        <strain evidence="1 2">DSM 25532</strain>
    </source>
</reference>
<protein>
    <submittedName>
        <fullName evidence="1">Uncharacterized protein</fullName>
    </submittedName>
</protein>
<dbReference type="OrthoDB" id="175605at2"/>
<gene>
    <name evidence="1" type="ORF">DES53_11318</name>
</gene>
<name>A0A366H7U7_9BACT</name>
<organism evidence="1 2">
    <name type="scientific">Roseimicrobium gellanilyticum</name>
    <dbReference type="NCBI Taxonomy" id="748857"/>
    <lineage>
        <taxon>Bacteria</taxon>
        <taxon>Pseudomonadati</taxon>
        <taxon>Verrucomicrobiota</taxon>
        <taxon>Verrucomicrobiia</taxon>
        <taxon>Verrucomicrobiales</taxon>
        <taxon>Verrucomicrobiaceae</taxon>
        <taxon>Roseimicrobium</taxon>
    </lineage>
</organism>
<keyword evidence="2" id="KW-1185">Reference proteome</keyword>